<feature type="transmembrane region" description="Helical" evidence="5">
    <location>
        <begin position="49"/>
        <end position="70"/>
    </location>
</feature>
<dbReference type="GO" id="GO:0140359">
    <property type="term" value="F:ABC-type transporter activity"/>
    <property type="evidence" value="ECO:0007669"/>
    <property type="project" value="InterPro"/>
</dbReference>
<dbReference type="PANTHER" id="PTHR43229">
    <property type="entry name" value="NODULATION PROTEIN J"/>
    <property type="match status" value="1"/>
</dbReference>
<evidence type="ECO:0000256" key="2">
    <source>
        <dbReference type="ARBA" id="ARBA00022692"/>
    </source>
</evidence>
<dbReference type="GO" id="GO:0016020">
    <property type="term" value="C:membrane"/>
    <property type="evidence" value="ECO:0007669"/>
    <property type="project" value="UniProtKB-SubCell"/>
</dbReference>
<feature type="transmembrane region" description="Helical" evidence="5">
    <location>
        <begin position="175"/>
        <end position="199"/>
    </location>
</feature>
<accession>A0AAW8RC06</accession>
<dbReference type="AlphaFoldDB" id="A0AAW8RC06"/>
<feature type="transmembrane region" description="Helical" evidence="5">
    <location>
        <begin position="134"/>
        <end position="154"/>
    </location>
</feature>
<evidence type="ECO:0000256" key="4">
    <source>
        <dbReference type="ARBA" id="ARBA00023136"/>
    </source>
</evidence>
<keyword evidence="4 5" id="KW-0472">Membrane</keyword>
<dbReference type="PANTHER" id="PTHR43229:SF2">
    <property type="entry name" value="NODULATION PROTEIN J"/>
    <property type="match status" value="1"/>
</dbReference>
<keyword evidence="2 5" id="KW-0812">Transmembrane</keyword>
<sequence>MNFFRTVFSSFKIQLTSSLYRSVFVTCILVNPMFYVFLLYMMYSSKNENIGNVIILGSGLTTIWSSICFSSAGDIERERRGGTLEYLFASPSNFNLIYLGKVLANTLLSISGFIISFIIATFILNEPPVLANPIYFTVSFILTIFSFITFSLFLGPLFTLSRNSRAFINSLDYPIFILCGMVTSLDLLPGSLKIISYSLPPTWGISLLRESANGIENYSNFFVNSLILILIGLIYILISIVLQRKIDKQARISASLGVF</sequence>
<dbReference type="Proteomes" id="UP001249945">
    <property type="component" value="Unassembled WGS sequence"/>
</dbReference>
<evidence type="ECO:0000256" key="5">
    <source>
        <dbReference type="SAM" id="Phobius"/>
    </source>
</evidence>
<evidence type="ECO:0000256" key="3">
    <source>
        <dbReference type="ARBA" id="ARBA00022989"/>
    </source>
</evidence>
<comment type="subcellular location">
    <subcellularLocation>
        <location evidence="1">Membrane</location>
        <topology evidence="1">Multi-pass membrane protein</topology>
    </subcellularLocation>
</comment>
<proteinExistence type="predicted"/>
<feature type="transmembrane region" description="Helical" evidence="5">
    <location>
        <begin position="102"/>
        <end position="122"/>
    </location>
</feature>
<dbReference type="InterPro" id="IPR013525">
    <property type="entry name" value="ABC2_TM"/>
</dbReference>
<comment type="caution">
    <text evidence="7">The sequence shown here is derived from an EMBL/GenBank/DDBJ whole genome shotgun (WGS) entry which is preliminary data.</text>
</comment>
<protein>
    <submittedName>
        <fullName evidence="7">ABC transporter permease</fullName>
    </submittedName>
</protein>
<evidence type="ECO:0000313" key="8">
    <source>
        <dbReference type="Proteomes" id="UP001249945"/>
    </source>
</evidence>
<evidence type="ECO:0000256" key="1">
    <source>
        <dbReference type="ARBA" id="ARBA00004141"/>
    </source>
</evidence>
<feature type="domain" description="ABC-2 type transporter transmembrane" evidence="6">
    <location>
        <begin position="44"/>
        <end position="240"/>
    </location>
</feature>
<evidence type="ECO:0000259" key="6">
    <source>
        <dbReference type="Pfam" id="PF12698"/>
    </source>
</evidence>
<gene>
    <name evidence="7" type="ORF">MX635_11210</name>
</gene>
<evidence type="ECO:0000313" key="7">
    <source>
        <dbReference type="EMBL" id="MDT1974963.1"/>
    </source>
</evidence>
<feature type="transmembrane region" description="Helical" evidence="5">
    <location>
        <begin position="219"/>
        <end position="242"/>
    </location>
</feature>
<reference evidence="7" key="1">
    <citation type="submission" date="2022-04" db="EMBL/GenBank/DDBJ databases">
        <title>Draft genome sequences of lactic acid bacteria (LAB) strains involved in meat spoilage.</title>
        <authorList>
            <person name="Palevich N."/>
        </authorList>
    </citation>
    <scope>NUCLEOTIDE SEQUENCE</scope>
    <source>
        <strain evidence="7">9-14</strain>
    </source>
</reference>
<organism evidence="7 8">
    <name type="scientific">Carnobacterium divergens</name>
    <name type="common">Lactobacillus divergens</name>
    <dbReference type="NCBI Taxonomy" id="2748"/>
    <lineage>
        <taxon>Bacteria</taxon>
        <taxon>Bacillati</taxon>
        <taxon>Bacillota</taxon>
        <taxon>Bacilli</taxon>
        <taxon>Lactobacillales</taxon>
        <taxon>Carnobacteriaceae</taxon>
        <taxon>Carnobacterium</taxon>
    </lineage>
</organism>
<name>A0AAW8RC06_CARDV</name>
<dbReference type="InterPro" id="IPR051784">
    <property type="entry name" value="Nod_factor_ABC_transporter"/>
</dbReference>
<dbReference type="Pfam" id="PF12698">
    <property type="entry name" value="ABC2_membrane_3"/>
    <property type="match status" value="1"/>
</dbReference>
<keyword evidence="3 5" id="KW-1133">Transmembrane helix</keyword>
<dbReference type="RefSeq" id="WP_311780784.1">
    <property type="nucleotide sequence ID" value="NZ_JALRMQ010000008.1"/>
</dbReference>
<feature type="transmembrane region" description="Helical" evidence="5">
    <location>
        <begin position="20"/>
        <end position="43"/>
    </location>
</feature>
<dbReference type="EMBL" id="JALRMR010000014">
    <property type="protein sequence ID" value="MDT1974963.1"/>
    <property type="molecule type" value="Genomic_DNA"/>
</dbReference>